<dbReference type="CDD" id="cd09272">
    <property type="entry name" value="RNase_HI_RT_Ty1"/>
    <property type="match status" value="1"/>
</dbReference>
<comment type="caution">
    <text evidence="2">The sequence shown here is derived from an EMBL/GenBank/DDBJ whole genome shotgun (WGS) entry which is preliminary data.</text>
</comment>
<dbReference type="AlphaFoldDB" id="A0A438DVW5"/>
<dbReference type="PANTHER" id="PTHR34222:SF40">
    <property type="match status" value="1"/>
</dbReference>
<sequence length="508" mass="58888">MYIQGQGKIGYLTEDKKAPGKEYLTYATWDAKKSMVMMWLVNSMDEDISSNYLCYPTAKELWDNINLMYSDLGNQSQIFELTLKLGEIRQGNDSVTKYFNSLKRLWQDLNLYNDYEWKSPENCNQHKKTTEDNRIYRFLVGLNVEFDEVQGRIIGRSPLPSINVAANKASNYQHRMDEKPRVWCDHYNQPRHTQETCWKIHGKPANWKNKKLEGRTSRVTPSANEADHGTFNKKQMDHLQKLSKSNSSSGPELEEDDWMSTRVLKYMTPLRNIQEDLGDPNWKLAVMEEMNGLRRSGTWEIVNLPRDKKTVGCKWVFTVKCKFDGSIERLKKRLAIDFEIKDLDMLKYFLGMEFARSKEGIFVNQRKYVLDLLGETGLLGCKAAETPIKPNLKLQAAKSKNVKSIEQYQRLVGRILEELKIPSPSPMKAYRDNKATISKSHNLVLHDRTKHVEVDKHFIKEKLDNGLICMTYIPTTEEVGDILTKGLHGKQFDSLVSKMAMEDIFKPT</sequence>
<evidence type="ECO:0000313" key="3">
    <source>
        <dbReference type="Proteomes" id="UP000288805"/>
    </source>
</evidence>
<reference evidence="2 3" key="1">
    <citation type="journal article" date="2018" name="PLoS Genet.">
        <title>Population sequencing reveals clonal diversity and ancestral inbreeding in the grapevine cultivar Chardonnay.</title>
        <authorList>
            <person name="Roach M.J."/>
            <person name="Johnson D.L."/>
            <person name="Bohlmann J."/>
            <person name="van Vuuren H.J."/>
            <person name="Jones S.J."/>
            <person name="Pretorius I.S."/>
            <person name="Schmidt S.A."/>
            <person name="Borneman A.R."/>
        </authorList>
    </citation>
    <scope>NUCLEOTIDE SEQUENCE [LARGE SCALE GENOMIC DNA]</scope>
    <source>
        <strain evidence="3">cv. Chardonnay</strain>
        <tissue evidence="2">Leaf</tissue>
    </source>
</reference>
<dbReference type="Proteomes" id="UP000288805">
    <property type="component" value="Unassembled WGS sequence"/>
</dbReference>
<name>A0A438DVW5_VITVI</name>
<proteinExistence type="predicted"/>
<accession>A0A438DVW5</accession>
<gene>
    <name evidence="2" type="primary">GIP_399</name>
    <name evidence="2" type="ORF">CK203_090607</name>
</gene>
<dbReference type="EMBL" id="QGNW01001476">
    <property type="protein sequence ID" value="RVW39613.1"/>
    <property type="molecule type" value="Genomic_DNA"/>
</dbReference>
<feature type="region of interest" description="Disordered" evidence="1">
    <location>
        <begin position="211"/>
        <end position="232"/>
    </location>
</feature>
<evidence type="ECO:0000256" key="1">
    <source>
        <dbReference type="SAM" id="MobiDB-lite"/>
    </source>
</evidence>
<protein>
    <submittedName>
        <fullName evidence="2">Copia protein</fullName>
    </submittedName>
</protein>
<evidence type="ECO:0000313" key="2">
    <source>
        <dbReference type="EMBL" id="RVW39613.1"/>
    </source>
</evidence>
<organism evidence="2 3">
    <name type="scientific">Vitis vinifera</name>
    <name type="common">Grape</name>
    <dbReference type="NCBI Taxonomy" id="29760"/>
    <lineage>
        <taxon>Eukaryota</taxon>
        <taxon>Viridiplantae</taxon>
        <taxon>Streptophyta</taxon>
        <taxon>Embryophyta</taxon>
        <taxon>Tracheophyta</taxon>
        <taxon>Spermatophyta</taxon>
        <taxon>Magnoliopsida</taxon>
        <taxon>eudicotyledons</taxon>
        <taxon>Gunneridae</taxon>
        <taxon>Pentapetalae</taxon>
        <taxon>rosids</taxon>
        <taxon>Vitales</taxon>
        <taxon>Vitaceae</taxon>
        <taxon>Viteae</taxon>
        <taxon>Vitis</taxon>
    </lineage>
</organism>
<dbReference type="PANTHER" id="PTHR34222">
    <property type="entry name" value="GAG_PRE-INTEGRS DOMAIN-CONTAINING PROTEIN"/>
    <property type="match status" value="1"/>
</dbReference>